<sequence length="84" mass="9118">MSRLSDGENSQQFGFTEINEYAGCTPPRSLSETTKTELGIGNLDKAPSRITGAFTPGRNQLQFVMCVLSTVTVGSIQEAFRSLE</sequence>
<proteinExistence type="predicted"/>
<accession>A0A5C5VZJ9</accession>
<keyword evidence="2" id="KW-1185">Reference proteome</keyword>
<evidence type="ECO:0000313" key="2">
    <source>
        <dbReference type="Proteomes" id="UP000317243"/>
    </source>
</evidence>
<organism evidence="1 2">
    <name type="scientific">Thalassoglobus neptunius</name>
    <dbReference type="NCBI Taxonomy" id="1938619"/>
    <lineage>
        <taxon>Bacteria</taxon>
        <taxon>Pseudomonadati</taxon>
        <taxon>Planctomycetota</taxon>
        <taxon>Planctomycetia</taxon>
        <taxon>Planctomycetales</taxon>
        <taxon>Planctomycetaceae</taxon>
        <taxon>Thalassoglobus</taxon>
    </lineage>
</organism>
<dbReference type="Proteomes" id="UP000317243">
    <property type="component" value="Unassembled WGS sequence"/>
</dbReference>
<gene>
    <name evidence="1" type="ORF">KOR42_44780</name>
</gene>
<dbReference type="AlphaFoldDB" id="A0A5C5VZJ9"/>
<evidence type="ECO:0000313" key="1">
    <source>
        <dbReference type="EMBL" id="TWT43537.1"/>
    </source>
</evidence>
<name>A0A5C5VZJ9_9PLAN</name>
<dbReference type="EMBL" id="SIHI01000032">
    <property type="protein sequence ID" value="TWT43537.1"/>
    <property type="molecule type" value="Genomic_DNA"/>
</dbReference>
<comment type="caution">
    <text evidence="1">The sequence shown here is derived from an EMBL/GenBank/DDBJ whole genome shotgun (WGS) entry which is preliminary data.</text>
</comment>
<reference evidence="1 2" key="1">
    <citation type="submission" date="2019-02" db="EMBL/GenBank/DDBJ databases">
        <title>Deep-cultivation of Planctomycetes and their phenomic and genomic characterization uncovers novel biology.</title>
        <authorList>
            <person name="Wiegand S."/>
            <person name="Jogler M."/>
            <person name="Boedeker C."/>
            <person name="Pinto D."/>
            <person name="Vollmers J."/>
            <person name="Rivas-Marin E."/>
            <person name="Kohn T."/>
            <person name="Peeters S.H."/>
            <person name="Heuer A."/>
            <person name="Rast P."/>
            <person name="Oberbeckmann S."/>
            <person name="Bunk B."/>
            <person name="Jeske O."/>
            <person name="Meyerdierks A."/>
            <person name="Storesund J.E."/>
            <person name="Kallscheuer N."/>
            <person name="Luecker S."/>
            <person name="Lage O.M."/>
            <person name="Pohl T."/>
            <person name="Merkel B.J."/>
            <person name="Hornburger P."/>
            <person name="Mueller R.-W."/>
            <person name="Bruemmer F."/>
            <person name="Labrenz M."/>
            <person name="Spormann A.M."/>
            <person name="Op Den Camp H."/>
            <person name="Overmann J."/>
            <person name="Amann R."/>
            <person name="Jetten M.S.M."/>
            <person name="Mascher T."/>
            <person name="Medema M.H."/>
            <person name="Devos D.P."/>
            <person name="Kaster A.-K."/>
            <person name="Ovreas L."/>
            <person name="Rohde M."/>
            <person name="Galperin M.Y."/>
            <person name="Jogler C."/>
        </authorList>
    </citation>
    <scope>NUCLEOTIDE SEQUENCE [LARGE SCALE GENOMIC DNA]</scope>
    <source>
        <strain evidence="1 2">KOR42</strain>
    </source>
</reference>
<protein>
    <submittedName>
        <fullName evidence="1">Uncharacterized protein</fullName>
    </submittedName>
</protein>